<evidence type="ECO:0000313" key="2">
    <source>
        <dbReference type="EMBL" id="GBP88845.1"/>
    </source>
</evidence>
<evidence type="ECO:0000256" key="1">
    <source>
        <dbReference type="SAM" id="MobiDB-lite"/>
    </source>
</evidence>
<keyword evidence="3" id="KW-1185">Reference proteome</keyword>
<dbReference type="EMBL" id="BGZK01001961">
    <property type="protein sequence ID" value="GBP88845.1"/>
    <property type="molecule type" value="Genomic_DNA"/>
</dbReference>
<proteinExistence type="predicted"/>
<dbReference type="Proteomes" id="UP000299102">
    <property type="component" value="Unassembled WGS sequence"/>
</dbReference>
<name>A0A4C1ZQL3_EUMVA</name>
<dbReference type="AlphaFoldDB" id="A0A4C1ZQL3"/>
<feature type="region of interest" description="Disordered" evidence="1">
    <location>
        <begin position="234"/>
        <end position="253"/>
    </location>
</feature>
<organism evidence="2 3">
    <name type="scientific">Eumeta variegata</name>
    <name type="common">Bagworm moth</name>
    <name type="synonym">Eumeta japonica</name>
    <dbReference type="NCBI Taxonomy" id="151549"/>
    <lineage>
        <taxon>Eukaryota</taxon>
        <taxon>Metazoa</taxon>
        <taxon>Ecdysozoa</taxon>
        <taxon>Arthropoda</taxon>
        <taxon>Hexapoda</taxon>
        <taxon>Insecta</taxon>
        <taxon>Pterygota</taxon>
        <taxon>Neoptera</taxon>
        <taxon>Endopterygota</taxon>
        <taxon>Lepidoptera</taxon>
        <taxon>Glossata</taxon>
        <taxon>Ditrysia</taxon>
        <taxon>Tineoidea</taxon>
        <taxon>Psychidae</taxon>
        <taxon>Oiketicinae</taxon>
        <taxon>Eumeta</taxon>
    </lineage>
</organism>
<accession>A0A4C1ZQL3</accession>
<sequence>MSERDLYTEDESVEQITGAVYLGSLFTNNGEHDRGIECRVNAGNKMNGNLLAITNSKSISQQARLANRDGVLMLTLTTAGHKSGLGSRRLRGVQCAAAGAPRRARALIKMRARRAPAPGPECTLQPRTASCSVCSRARARAPVSLAAPPRGARSHLSLSRVRLIYARVKEFDRCFVFVVDHAARGGHRPPVRFSEESSIFVDGMYVEWPFIMNRPVGIIIAAAECKFRDNAVRLHAPPAPRPPRRPPGGNAPSVVLLDSRAQPVGPGGRGRRVEARRSRVLRPRARNEVVAASASTAVRDRRAAPRLGRSGRELRAVAVAECGALRCKNRAR</sequence>
<dbReference type="OrthoDB" id="425681at2759"/>
<evidence type="ECO:0000313" key="3">
    <source>
        <dbReference type="Proteomes" id="UP000299102"/>
    </source>
</evidence>
<reference evidence="2 3" key="1">
    <citation type="journal article" date="2019" name="Commun. Biol.">
        <title>The bagworm genome reveals a unique fibroin gene that provides high tensile strength.</title>
        <authorList>
            <person name="Kono N."/>
            <person name="Nakamura H."/>
            <person name="Ohtoshi R."/>
            <person name="Tomita M."/>
            <person name="Numata K."/>
            <person name="Arakawa K."/>
        </authorList>
    </citation>
    <scope>NUCLEOTIDE SEQUENCE [LARGE SCALE GENOMIC DNA]</scope>
</reference>
<comment type="caution">
    <text evidence="2">The sequence shown here is derived from an EMBL/GenBank/DDBJ whole genome shotgun (WGS) entry which is preliminary data.</text>
</comment>
<protein>
    <submittedName>
        <fullName evidence="2">Uncharacterized protein</fullName>
    </submittedName>
</protein>
<gene>
    <name evidence="2" type="ORF">EVAR_65838_1</name>
</gene>